<feature type="region of interest" description="Disordered" evidence="7">
    <location>
        <begin position="11"/>
        <end position="31"/>
    </location>
</feature>
<dbReference type="EMBL" id="JZKH01000046">
    <property type="protein sequence ID" value="KJS60318.1"/>
    <property type="molecule type" value="Genomic_DNA"/>
</dbReference>
<dbReference type="PATRIC" id="fig|359131.3.peg.5246"/>
<dbReference type="PANTHER" id="PTHR32439">
    <property type="entry name" value="FERREDOXIN--NITRITE REDUCTASE, CHLOROPLASTIC"/>
    <property type="match status" value="1"/>
</dbReference>
<evidence type="ECO:0000256" key="1">
    <source>
        <dbReference type="ARBA" id="ARBA00022485"/>
    </source>
</evidence>
<proteinExistence type="predicted"/>
<comment type="caution">
    <text evidence="9">The sequence shown here is derived from an EMBL/GenBank/DDBJ whole genome shotgun (WGS) entry which is preliminary data.</text>
</comment>
<evidence type="ECO:0000256" key="6">
    <source>
        <dbReference type="ARBA" id="ARBA00023014"/>
    </source>
</evidence>
<dbReference type="Gene3D" id="3.30.413.10">
    <property type="entry name" value="Sulfite Reductase Hemoprotein, domain 1"/>
    <property type="match status" value="1"/>
</dbReference>
<protein>
    <recommendedName>
        <fullName evidence="8">Nitrite/Sulfite reductase ferredoxin-like domain-containing protein</fullName>
    </recommendedName>
</protein>
<gene>
    <name evidence="9" type="ORF">VM95_21885</name>
</gene>
<organism evidence="9 10">
    <name type="scientific">Streptomyces rubellomurinus (strain ATCC 31215)</name>
    <dbReference type="NCBI Taxonomy" id="359131"/>
    <lineage>
        <taxon>Bacteria</taxon>
        <taxon>Bacillati</taxon>
        <taxon>Actinomycetota</taxon>
        <taxon>Actinomycetes</taxon>
        <taxon>Kitasatosporales</taxon>
        <taxon>Streptomycetaceae</taxon>
        <taxon>Streptomyces</taxon>
    </lineage>
</organism>
<dbReference type="SUPFAM" id="SSF55124">
    <property type="entry name" value="Nitrite/Sulfite reductase N-terminal domain-like"/>
    <property type="match status" value="2"/>
</dbReference>
<dbReference type="SUPFAM" id="SSF56014">
    <property type="entry name" value="Nitrite and sulphite reductase 4Fe-4S domain-like"/>
    <property type="match status" value="1"/>
</dbReference>
<evidence type="ECO:0000256" key="7">
    <source>
        <dbReference type="SAM" id="MobiDB-lite"/>
    </source>
</evidence>
<dbReference type="GO" id="GO:0046872">
    <property type="term" value="F:metal ion binding"/>
    <property type="evidence" value="ECO:0007669"/>
    <property type="project" value="UniProtKB-KW"/>
</dbReference>
<dbReference type="InterPro" id="IPR051329">
    <property type="entry name" value="NIR_SIR_4Fe-4S"/>
</dbReference>
<evidence type="ECO:0000256" key="2">
    <source>
        <dbReference type="ARBA" id="ARBA00022617"/>
    </source>
</evidence>
<dbReference type="GO" id="GO:0051539">
    <property type="term" value="F:4 iron, 4 sulfur cluster binding"/>
    <property type="evidence" value="ECO:0007669"/>
    <property type="project" value="UniProtKB-KW"/>
</dbReference>
<keyword evidence="3" id="KW-0479">Metal-binding</keyword>
<feature type="domain" description="Nitrite/Sulfite reductase ferredoxin-like" evidence="8">
    <location>
        <begin position="290"/>
        <end position="337"/>
    </location>
</feature>
<keyword evidence="2" id="KW-0349">Heme</keyword>
<dbReference type="InterPro" id="IPR045854">
    <property type="entry name" value="NO2/SO3_Rdtase_4Fe4S_sf"/>
</dbReference>
<evidence type="ECO:0000313" key="9">
    <source>
        <dbReference type="EMBL" id="KJS60318.1"/>
    </source>
</evidence>
<keyword evidence="4" id="KW-0560">Oxidoreductase</keyword>
<accession>A0A0F2TAU0</accession>
<keyword evidence="10" id="KW-1185">Reference proteome</keyword>
<reference evidence="9 10" key="1">
    <citation type="submission" date="2015-02" db="EMBL/GenBank/DDBJ databases">
        <authorList>
            <person name="Ju K.-S."/>
            <person name="Doroghazi J.R."/>
            <person name="Metcalf W."/>
        </authorList>
    </citation>
    <scope>NUCLEOTIDE SEQUENCE [LARGE SCALE GENOMIC DNA]</scope>
    <source>
        <strain evidence="9 10">ATCC 31215</strain>
    </source>
</reference>
<sequence length="455" mass="45726">MICMLAAMPPTPDAAAPGAAASDRGVPDRGRADACPGALRLHAADDGALARVRLPGGLLTGRQALALAEAAEALGDGALETTSRGNVQLRGLGSHCAAELADRLRAVGLLPSDTHERVRNIVASPLAGLPGAGGAPGADLRPWVRELDARLCASDWAAGLSGKFLFALDDGRGDVAALDADVTLIAGSDAGASGAADAGAAGAGRPALLRLGRAAYGHPVEPGQEVTAVLDAAHAFLDVLRATGRKAWHVREVADLLPDRGSGRLPAGAVELPAFAGQAPAVGALPGALSVGLRFGRASAAQWRALVAASAGELRLTPWRGVVLPGAPADRLPALAAAGVRTEPGSAWERATACTGLPGCAKSLADVRADAARALESAESGPGALPVHWSGCERRCGHPAGRWVDVLATGHGYRVTVNGPATTAGPSVDVSVNVSVDVRNEQTAEAVAAARRTTK</sequence>
<dbReference type="InterPro" id="IPR005117">
    <property type="entry name" value="NiRdtase/SiRdtase_haem-b_fer"/>
</dbReference>
<dbReference type="GO" id="GO:0016491">
    <property type="term" value="F:oxidoreductase activity"/>
    <property type="evidence" value="ECO:0007669"/>
    <property type="project" value="UniProtKB-KW"/>
</dbReference>
<evidence type="ECO:0000256" key="5">
    <source>
        <dbReference type="ARBA" id="ARBA00023004"/>
    </source>
</evidence>
<dbReference type="AlphaFoldDB" id="A0A0F2TAU0"/>
<keyword evidence="1" id="KW-0004">4Fe-4S</keyword>
<dbReference type="Pfam" id="PF03460">
    <property type="entry name" value="NIR_SIR_ferr"/>
    <property type="match status" value="2"/>
</dbReference>
<dbReference type="Gene3D" id="3.90.480.20">
    <property type="match status" value="2"/>
</dbReference>
<feature type="domain" description="Nitrite/Sulfite reductase ferredoxin-like" evidence="8">
    <location>
        <begin position="49"/>
        <end position="106"/>
    </location>
</feature>
<dbReference type="Proteomes" id="UP000033699">
    <property type="component" value="Unassembled WGS sequence"/>
</dbReference>
<dbReference type="InterPro" id="IPR036136">
    <property type="entry name" value="Nit/Sulf_reduc_fer-like_dom_sf"/>
</dbReference>
<evidence type="ECO:0000259" key="8">
    <source>
        <dbReference type="Pfam" id="PF03460"/>
    </source>
</evidence>
<evidence type="ECO:0000256" key="3">
    <source>
        <dbReference type="ARBA" id="ARBA00022723"/>
    </source>
</evidence>
<dbReference type="PANTHER" id="PTHR32439:SF9">
    <property type="entry name" value="BLR3264 PROTEIN"/>
    <property type="match status" value="1"/>
</dbReference>
<keyword evidence="5" id="KW-0408">Iron</keyword>
<keyword evidence="6" id="KW-0411">Iron-sulfur</keyword>
<evidence type="ECO:0000256" key="4">
    <source>
        <dbReference type="ARBA" id="ARBA00023002"/>
    </source>
</evidence>
<name>A0A0F2TAU0_STRR3</name>
<evidence type="ECO:0000313" key="10">
    <source>
        <dbReference type="Proteomes" id="UP000033699"/>
    </source>
</evidence>